<dbReference type="PANTHER" id="PTHR30337:SF0">
    <property type="entry name" value="NUCLEASE SBCCD SUBUNIT D"/>
    <property type="match status" value="1"/>
</dbReference>
<evidence type="ECO:0000313" key="10">
    <source>
        <dbReference type="EMBL" id="MBF0870873.1"/>
    </source>
</evidence>
<keyword evidence="7" id="KW-0235">DNA replication</keyword>
<comment type="similarity">
    <text evidence="1 7">Belongs to the SbcD family.</text>
</comment>
<dbReference type="GeneID" id="81474722"/>
<gene>
    <name evidence="7 10" type="primary">sbcD</name>
    <name evidence="10" type="ORF">HKD32_08435</name>
</gene>
<dbReference type="GO" id="GO:0006310">
    <property type="term" value="P:DNA recombination"/>
    <property type="evidence" value="ECO:0007669"/>
    <property type="project" value="UniProtKB-KW"/>
</dbReference>
<reference evidence="10" key="2">
    <citation type="submission" date="2020-11" db="EMBL/GenBank/DDBJ databases">
        <title>Description of novel Gluconobacter species.</title>
        <authorList>
            <person name="Cleenwerck I."/>
            <person name="Cnockaert M."/>
            <person name="Borremans W."/>
            <person name="Wieme A.D."/>
            <person name="De Vuyst L."/>
            <person name="Vandamme P."/>
        </authorList>
    </citation>
    <scope>NUCLEOTIDE SEQUENCE</scope>
    <source>
        <strain evidence="10">R71697</strain>
    </source>
</reference>
<dbReference type="InterPro" id="IPR004593">
    <property type="entry name" value="SbcD"/>
</dbReference>
<evidence type="ECO:0000256" key="1">
    <source>
        <dbReference type="ARBA" id="ARBA00010555"/>
    </source>
</evidence>
<evidence type="ECO:0000256" key="6">
    <source>
        <dbReference type="ARBA" id="ARBA00022839"/>
    </source>
</evidence>
<dbReference type="EMBL" id="JABCQN010000003">
    <property type="protein sequence ID" value="MBF0870873.1"/>
    <property type="molecule type" value="Genomic_DNA"/>
</dbReference>
<dbReference type="GO" id="GO:0008408">
    <property type="term" value="F:3'-5' exonuclease activity"/>
    <property type="evidence" value="ECO:0007669"/>
    <property type="project" value="InterPro"/>
</dbReference>
<dbReference type="InterPro" id="IPR029052">
    <property type="entry name" value="Metallo-depent_PP-like"/>
</dbReference>
<evidence type="ECO:0000256" key="7">
    <source>
        <dbReference type="RuleBase" id="RU363069"/>
    </source>
</evidence>
<accession>A0A9Q2ISB0</accession>
<dbReference type="InterPro" id="IPR050535">
    <property type="entry name" value="DNA_Repair-Maintenance_Comp"/>
</dbReference>
<dbReference type="PANTHER" id="PTHR30337">
    <property type="entry name" value="COMPONENT OF ATP-DEPENDENT DSDNA EXONUCLEASE"/>
    <property type="match status" value="1"/>
</dbReference>
<proteinExistence type="inferred from homology"/>
<dbReference type="InterPro" id="IPR004843">
    <property type="entry name" value="Calcineurin-like_PHP"/>
</dbReference>
<sequence>MKPVKILHTSDWHLGHELSGHSREAEHDAFLGWLLDELEEQACDVLLVTGDLYDMANPPVSAQQRLYAFIANARNRLPHLQIIMIGGNHDSALRIDLPGALVDERVYLVGGLPKKNRQPDFERICIPLKNSEGRVAAWLGAIPFCRPGDLGKESLEELYAETTRQLLARANGLPIVLTGHLHVAGGDVSELSERRIVIGGEEAHAASLFSTDVTYGALGHLHRPQQISGPSLVRYAGSPFPLSVTERNYKHSVTLVTLTPGTPVVQELLIPRAVPFLRIPNGAPRCLDDVVKELEALPVETLPRDQQPFLEVSVLMETAEPHLQARILNALEGKSVRLTRINRVVQQRGHLGSLADQRQELADLQPEKVFAALHERKYATSPDAALERAFAELLLLAETADPTLSKAD</sequence>
<dbReference type="NCBIfam" id="TIGR00619">
    <property type="entry name" value="sbcd"/>
    <property type="match status" value="1"/>
</dbReference>
<dbReference type="InterPro" id="IPR026843">
    <property type="entry name" value="SbcD_C"/>
</dbReference>
<feature type="domain" description="Nuclease SbcCD subunit D C-terminal" evidence="9">
    <location>
        <begin position="274"/>
        <end position="377"/>
    </location>
</feature>
<keyword evidence="5 7" id="KW-0378">Hydrolase</keyword>
<keyword evidence="4 7" id="KW-0540">Nuclease</keyword>
<dbReference type="SUPFAM" id="SSF56300">
    <property type="entry name" value="Metallo-dependent phosphatases"/>
    <property type="match status" value="1"/>
</dbReference>
<protein>
    <recommendedName>
        <fullName evidence="3 7">Nuclease SbcCD subunit D</fullName>
    </recommendedName>
</protein>
<feature type="domain" description="Calcineurin-like phosphoesterase" evidence="8">
    <location>
        <begin position="5"/>
        <end position="224"/>
    </location>
</feature>
<dbReference type="CDD" id="cd00840">
    <property type="entry name" value="MPP_Mre11_N"/>
    <property type="match status" value="1"/>
</dbReference>
<evidence type="ECO:0000256" key="3">
    <source>
        <dbReference type="ARBA" id="ARBA00013365"/>
    </source>
</evidence>
<dbReference type="AlphaFoldDB" id="A0A9Q2ISB0"/>
<dbReference type="Gene3D" id="3.60.21.10">
    <property type="match status" value="1"/>
</dbReference>
<evidence type="ECO:0000256" key="2">
    <source>
        <dbReference type="ARBA" id="ARBA00011322"/>
    </source>
</evidence>
<dbReference type="InterPro" id="IPR041796">
    <property type="entry name" value="Mre11_N"/>
</dbReference>
<comment type="function">
    <text evidence="7">SbcCD cleaves DNA hairpin structures. These structures can inhibit DNA replication and are intermediates in certain DNA recombination reactions. The complex acts as a 3'-&gt;5' double strand exonuclease that can open hairpins. It also has a 5' single-strand endonuclease activity.</text>
</comment>
<keyword evidence="7" id="KW-0255">Endonuclease</keyword>
<evidence type="ECO:0000256" key="4">
    <source>
        <dbReference type="ARBA" id="ARBA00022722"/>
    </source>
</evidence>
<keyword evidence="7" id="KW-0233">DNA recombination</keyword>
<keyword evidence="6 7" id="KW-0269">Exonuclease</keyword>
<name>A0A9Q2ISB0_GLUJA</name>
<dbReference type="Pfam" id="PF00149">
    <property type="entry name" value="Metallophos"/>
    <property type="match status" value="1"/>
</dbReference>
<comment type="subunit">
    <text evidence="2 7">Heterodimer of SbcC and SbcD.</text>
</comment>
<dbReference type="GO" id="GO:0004519">
    <property type="term" value="F:endonuclease activity"/>
    <property type="evidence" value="ECO:0007669"/>
    <property type="project" value="UniProtKB-KW"/>
</dbReference>
<dbReference type="Pfam" id="PF12320">
    <property type="entry name" value="SbcD_C"/>
    <property type="match status" value="1"/>
</dbReference>
<evidence type="ECO:0000256" key="5">
    <source>
        <dbReference type="ARBA" id="ARBA00022801"/>
    </source>
</evidence>
<evidence type="ECO:0000313" key="11">
    <source>
        <dbReference type="Proteomes" id="UP000661006"/>
    </source>
</evidence>
<evidence type="ECO:0000259" key="9">
    <source>
        <dbReference type="Pfam" id="PF12320"/>
    </source>
</evidence>
<dbReference type="RefSeq" id="WP_061930935.1">
    <property type="nucleotide sequence ID" value="NZ_JABCQN010000003.1"/>
</dbReference>
<reference evidence="10" key="1">
    <citation type="submission" date="2020-04" db="EMBL/GenBank/DDBJ databases">
        <authorList>
            <person name="Sombolestani A."/>
        </authorList>
    </citation>
    <scope>NUCLEOTIDE SEQUENCE</scope>
    <source>
        <strain evidence="10">R71697</strain>
    </source>
</reference>
<dbReference type="Proteomes" id="UP000661006">
    <property type="component" value="Unassembled WGS sequence"/>
</dbReference>
<evidence type="ECO:0000259" key="8">
    <source>
        <dbReference type="Pfam" id="PF00149"/>
    </source>
</evidence>
<comment type="caution">
    <text evidence="10">The sequence shown here is derived from an EMBL/GenBank/DDBJ whole genome shotgun (WGS) entry which is preliminary data.</text>
</comment>
<dbReference type="GO" id="GO:0006260">
    <property type="term" value="P:DNA replication"/>
    <property type="evidence" value="ECO:0007669"/>
    <property type="project" value="UniProtKB-KW"/>
</dbReference>
<organism evidence="10 11">
    <name type="scientific">Gluconobacter japonicus</name>
    <dbReference type="NCBI Taxonomy" id="376620"/>
    <lineage>
        <taxon>Bacteria</taxon>
        <taxon>Pseudomonadati</taxon>
        <taxon>Pseudomonadota</taxon>
        <taxon>Alphaproteobacteria</taxon>
        <taxon>Acetobacterales</taxon>
        <taxon>Acetobacteraceae</taxon>
        <taxon>Gluconobacter</taxon>
    </lineage>
</organism>